<dbReference type="Pfam" id="PF12804">
    <property type="entry name" value="NTP_transf_3"/>
    <property type="match status" value="1"/>
</dbReference>
<dbReference type="Proteomes" id="UP000295075">
    <property type="component" value="Unassembled WGS sequence"/>
</dbReference>
<accession>A0A4R4QHS6</accession>
<dbReference type="AlphaFoldDB" id="A0A4R4QHS6"/>
<dbReference type="OrthoDB" id="9801810at2"/>
<protein>
    <recommendedName>
        <fullName evidence="1">MobA-like NTP transferase domain-containing protein</fullName>
    </recommendedName>
</protein>
<dbReference type="RefSeq" id="WP_132400725.1">
    <property type="nucleotide sequence ID" value="NZ_SMKA01000003.1"/>
</dbReference>
<dbReference type="SUPFAM" id="SSF53448">
    <property type="entry name" value="Nucleotide-diphospho-sugar transferases"/>
    <property type="match status" value="1"/>
</dbReference>
<dbReference type="InterPro" id="IPR025877">
    <property type="entry name" value="MobA-like_NTP_Trfase"/>
</dbReference>
<organism evidence="2 3">
    <name type="scientific">Kribbella albertanoniae</name>
    <dbReference type="NCBI Taxonomy" id="1266829"/>
    <lineage>
        <taxon>Bacteria</taxon>
        <taxon>Bacillati</taxon>
        <taxon>Actinomycetota</taxon>
        <taxon>Actinomycetes</taxon>
        <taxon>Propionibacteriales</taxon>
        <taxon>Kribbellaceae</taxon>
        <taxon>Kribbella</taxon>
    </lineage>
</organism>
<dbReference type="Gene3D" id="3.90.550.10">
    <property type="entry name" value="Spore Coat Polysaccharide Biosynthesis Protein SpsA, Chain A"/>
    <property type="match status" value="1"/>
</dbReference>
<comment type="caution">
    <text evidence="2">The sequence shown here is derived from an EMBL/GenBank/DDBJ whole genome shotgun (WGS) entry which is preliminary data.</text>
</comment>
<gene>
    <name evidence="2" type="ORF">E1261_01835</name>
</gene>
<evidence type="ECO:0000313" key="2">
    <source>
        <dbReference type="EMBL" id="TDC35296.1"/>
    </source>
</evidence>
<reference evidence="2 3" key="1">
    <citation type="submission" date="2019-03" db="EMBL/GenBank/DDBJ databases">
        <title>Draft genome sequences of novel Actinobacteria.</title>
        <authorList>
            <person name="Sahin N."/>
            <person name="Ay H."/>
            <person name="Saygin H."/>
        </authorList>
    </citation>
    <scope>NUCLEOTIDE SEQUENCE [LARGE SCALE GENOMIC DNA]</scope>
    <source>
        <strain evidence="2 3">JCM 30547</strain>
    </source>
</reference>
<proteinExistence type="predicted"/>
<keyword evidence="3" id="KW-1185">Reference proteome</keyword>
<evidence type="ECO:0000259" key="1">
    <source>
        <dbReference type="Pfam" id="PF12804"/>
    </source>
</evidence>
<dbReference type="InterPro" id="IPR029044">
    <property type="entry name" value="Nucleotide-diphossugar_trans"/>
</dbReference>
<feature type="domain" description="MobA-like NTP transferase" evidence="1">
    <location>
        <begin position="5"/>
        <end position="79"/>
    </location>
</feature>
<dbReference type="EMBL" id="SMKA01000003">
    <property type="protein sequence ID" value="TDC35296.1"/>
    <property type="molecule type" value="Genomic_DNA"/>
</dbReference>
<name>A0A4R4QHS6_9ACTN</name>
<evidence type="ECO:0000313" key="3">
    <source>
        <dbReference type="Proteomes" id="UP000295075"/>
    </source>
</evidence>
<sequence length="232" mass="25045">MVHLIIPCAGRASRMGELAREVPKTLLQVAGRPILARLVEDVIATGVGVRVLTRPDDVQIRAWAQRHGSKVQTQQVPSAPYGTLILRAAGPDQEVAAVDGDLAMPPGGLTNFLDFASREVPAVDLVIGVTQIPWDLGPTTIWWDPHSSDRPIGRGLPSPAARLAGLYWLRPAALTRLRAYVDAGHTSYSAFLTTFSRSETAAFELGYAYNINTPDDLAAANAHAAQHEEVKR</sequence>
<dbReference type="GO" id="GO:0016779">
    <property type="term" value="F:nucleotidyltransferase activity"/>
    <property type="evidence" value="ECO:0007669"/>
    <property type="project" value="UniProtKB-ARBA"/>
</dbReference>